<proteinExistence type="predicted"/>
<dbReference type="KEGG" id="pmc:P9515_16201"/>
<dbReference type="HOGENOM" id="CLU_3083472_0_0_3"/>
<dbReference type="RefSeq" id="WP_011820922.1">
    <property type="nucleotide sequence ID" value="NC_008817.1"/>
</dbReference>
<protein>
    <submittedName>
        <fullName evidence="1">Uncharacterized protein</fullName>
    </submittedName>
</protein>
<gene>
    <name evidence="1" type="ordered locus">P9515_16201</name>
</gene>
<dbReference type="AlphaFoldDB" id="A2BYG6"/>
<accession>A2BYG6</accession>
<organism evidence="1 2">
    <name type="scientific">Prochlorococcus marinus (strain MIT 9515)</name>
    <dbReference type="NCBI Taxonomy" id="167542"/>
    <lineage>
        <taxon>Bacteria</taxon>
        <taxon>Bacillati</taxon>
        <taxon>Cyanobacteriota</taxon>
        <taxon>Cyanophyceae</taxon>
        <taxon>Synechococcales</taxon>
        <taxon>Prochlorococcaceae</taxon>
        <taxon>Prochlorococcus</taxon>
    </lineage>
</organism>
<evidence type="ECO:0000313" key="1">
    <source>
        <dbReference type="EMBL" id="ABM72827.1"/>
    </source>
</evidence>
<name>A2BYG6_PROM5</name>
<dbReference type="Proteomes" id="UP000001589">
    <property type="component" value="Chromosome"/>
</dbReference>
<sequence length="52" mass="5952">MDKSNSYDSKLSQARGLASQLGMFAEENDIPKDLWDSLEATIYEFYEVSSDR</sequence>
<evidence type="ECO:0000313" key="2">
    <source>
        <dbReference type="Proteomes" id="UP000001589"/>
    </source>
</evidence>
<dbReference type="STRING" id="167542.P9515_16201"/>
<reference evidence="1 2" key="1">
    <citation type="journal article" date="2007" name="PLoS Genet.">
        <title>Patterns and implications of gene gain and loss in the evolution of Prochlorococcus.</title>
        <authorList>
            <person name="Kettler G.C."/>
            <person name="Martiny A.C."/>
            <person name="Huang K."/>
            <person name="Zucker J."/>
            <person name="Coleman M.L."/>
            <person name="Rodrigue S."/>
            <person name="Chen F."/>
            <person name="Lapidus A."/>
            <person name="Ferriera S."/>
            <person name="Johnson J."/>
            <person name="Steglich C."/>
            <person name="Church G.M."/>
            <person name="Richardson P."/>
            <person name="Chisholm S.W."/>
        </authorList>
    </citation>
    <scope>NUCLEOTIDE SEQUENCE [LARGE SCALE GENOMIC DNA]</scope>
    <source>
        <strain evidence="1 2">MIT 9515</strain>
    </source>
</reference>
<dbReference type="GeneID" id="60201887"/>
<dbReference type="EMBL" id="CP000552">
    <property type="protein sequence ID" value="ABM72827.1"/>
    <property type="molecule type" value="Genomic_DNA"/>
</dbReference>